<proteinExistence type="predicted"/>
<evidence type="ECO:0000313" key="1">
    <source>
        <dbReference type="EMBL" id="KOR90760.1"/>
    </source>
</evidence>
<comment type="caution">
    <text evidence="1">The sequence shown here is derived from an EMBL/GenBank/DDBJ whole genome shotgun (WGS) entry which is preliminary data.</text>
</comment>
<keyword evidence="2" id="KW-1185">Reference proteome</keyword>
<dbReference type="EMBL" id="LIUT01000001">
    <property type="protein sequence ID" value="KOR90760.1"/>
    <property type="molecule type" value="Genomic_DNA"/>
</dbReference>
<dbReference type="Proteomes" id="UP000036932">
    <property type="component" value="Unassembled WGS sequence"/>
</dbReference>
<gene>
    <name evidence="1" type="ORF">AM231_12165</name>
</gene>
<dbReference type="PATRIC" id="fig|1705565.3.peg.4452"/>
<dbReference type="AlphaFoldDB" id="A0A0M1P8V5"/>
<protein>
    <submittedName>
        <fullName evidence="1">Uncharacterized protein</fullName>
    </submittedName>
</protein>
<reference evidence="2" key="1">
    <citation type="submission" date="2015-08" db="EMBL/GenBank/DDBJ databases">
        <title>Genome sequencing project for genomic taxonomy and phylogenomics of Bacillus-like bacteria.</title>
        <authorList>
            <person name="Liu B."/>
            <person name="Wang J."/>
            <person name="Zhu Y."/>
            <person name="Liu G."/>
            <person name="Chen Q."/>
            <person name="Chen Z."/>
            <person name="Lan J."/>
            <person name="Che J."/>
            <person name="Ge C."/>
            <person name="Shi H."/>
            <person name="Pan Z."/>
            <person name="Liu X."/>
        </authorList>
    </citation>
    <scope>NUCLEOTIDE SEQUENCE [LARGE SCALE GENOMIC DNA]</scope>
    <source>
        <strain evidence="2">FJAT-22460</strain>
    </source>
</reference>
<organism evidence="1 2">
    <name type="scientific">Paenibacillus solani</name>
    <dbReference type="NCBI Taxonomy" id="1705565"/>
    <lineage>
        <taxon>Bacteria</taxon>
        <taxon>Bacillati</taxon>
        <taxon>Bacillota</taxon>
        <taxon>Bacilli</taxon>
        <taxon>Bacillales</taxon>
        <taxon>Paenibacillaceae</taxon>
        <taxon>Paenibacillus</taxon>
    </lineage>
</organism>
<sequence>MYISLYRTDSTKVQPELINVVGVDDPHLLKQANDWKKEGVQATLPSPDKIDHIYVLQYSYEGANPKSEYYMYVTNSEGNNYIKQFEYNGSYDSYQDSLKKEDVIKKIGLDGWKKVSAMEWLY</sequence>
<evidence type="ECO:0000313" key="2">
    <source>
        <dbReference type="Proteomes" id="UP000036932"/>
    </source>
</evidence>
<name>A0A0M1P8V5_9BACL</name>
<accession>A0A0M1P8V5</accession>